<dbReference type="Proteomes" id="UP001498421">
    <property type="component" value="Unassembled WGS sequence"/>
</dbReference>
<evidence type="ECO:0000313" key="1">
    <source>
        <dbReference type="EMBL" id="KAK7429454.1"/>
    </source>
</evidence>
<name>A0ABR1I8U6_9HYPO</name>
<gene>
    <name evidence="1" type="ORF">QQZ08_004046</name>
</gene>
<reference evidence="1 2" key="1">
    <citation type="journal article" date="2025" name="Microbiol. Resour. Announc.">
        <title>Draft genome sequences for Neonectria magnoliae and Neonectria punicea, canker pathogens of Liriodendron tulipifera and Acer saccharum in West Virginia.</title>
        <authorList>
            <person name="Petronek H.M."/>
            <person name="Kasson M.T."/>
            <person name="Metheny A.M."/>
            <person name="Stauder C.M."/>
            <person name="Lovett B."/>
            <person name="Lynch S.C."/>
            <person name="Garnas J.R."/>
            <person name="Kasson L.R."/>
            <person name="Stajich J.E."/>
        </authorList>
    </citation>
    <scope>NUCLEOTIDE SEQUENCE [LARGE SCALE GENOMIC DNA]</scope>
    <source>
        <strain evidence="1 2">NRRL 64651</strain>
    </source>
</reference>
<keyword evidence="2" id="KW-1185">Reference proteome</keyword>
<accession>A0ABR1I8U6</accession>
<dbReference type="EMBL" id="JAZAVK010000029">
    <property type="protein sequence ID" value="KAK7429454.1"/>
    <property type="molecule type" value="Genomic_DNA"/>
</dbReference>
<protein>
    <submittedName>
        <fullName evidence="1">Uncharacterized protein</fullName>
    </submittedName>
</protein>
<sequence length="171" mass="18782">MMLSLKTMRRTSPSVMTAVLLCWIPIWDDKFADSDMPEDYYNPVVDNLKLNPLPGGVKTELNGTKWGGVTLEDLVISAYEGWRESDFNNSFPAPDLAASDSFLLMESGVRTAGLTSIPLCTQKGLAQGAPEELSSGFTDAVLPCINYVLSDDEKQKWALYRGPVILEGLDD</sequence>
<proteinExistence type="predicted"/>
<comment type="caution">
    <text evidence="1">The sequence shown here is derived from an EMBL/GenBank/DDBJ whole genome shotgun (WGS) entry which is preliminary data.</text>
</comment>
<evidence type="ECO:0000313" key="2">
    <source>
        <dbReference type="Proteomes" id="UP001498421"/>
    </source>
</evidence>
<organism evidence="1 2">
    <name type="scientific">Neonectria magnoliae</name>
    <dbReference type="NCBI Taxonomy" id="2732573"/>
    <lineage>
        <taxon>Eukaryota</taxon>
        <taxon>Fungi</taxon>
        <taxon>Dikarya</taxon>
        <taxon>Ascomycota</taxon>
        <taxon>Pezizomycotina</taxon>
        <taxon>Sordariomycetes</taxon>
        <taxon>Hypocreomycetidae</taxon>
        <taxon>Hypocreales</taxon>
        <taxon>Nectriaceae</taxon>
        <taxon>Neonectria</taxon>
    </lineage>
</organism>